<gene>
    <name evidence="1" type="ORF">RRG08_023306</name>
</gene>
<organism evidence="1 2">
    <name type="scientific">Elysia crispata</name>
    <name type="common">lettuce slug</name>
    <dbReference type="NCBI Taxonomy" id="231223"/>
    <lineage>
        <taxon>Eukaryota</taxon>
        <taxon>Metazoa</taxon>
        <taxon>Spiralia</taxon>
        <taxon>Lophotrochozoa</taxon>
        <taxon>Mollusca</taxon>
        <taxon>Gastropoda</taxon>
        <taxon>Heterobranchia</taxon>
        <taxon>Euthyneura</taxon>
        <taxon>Panpulmonata</taxon>
        <taxon>Sacoglossa</taxon>
        <taxon>Placobranchoidea</taxon>
        <taxon>Plakobranchidae</taxon>
        <taxon>Elysia</taxon>
    </lineage>
</organism>
<dbReference type="AlphaFoldDB" id="A0AAE1BC42"/>
<dbReference type="Proteomes" id="UP001283361">
    <property type="component" value="Unassembled WGS sequence"/>
</dbReference>
<sequence length="112" mass="11897">MSGRVSCHLGLSALAGTSTRGTCRLYILIHMYMAVGHSCGPRFLWFVASMSGRVSCHLGLSALAGTSTRGTCRLYILIHTCIWPWDTAVGRDFCGLSLACLAGCLVISGCLP</sequence>
<name>A0AAE1BC42_9GAST</name>
<accession>A0AAE1BC42</accession>
<proteinExistence type="predicted"/>
<evidence type="ECO:0000313" key="1">
    <source>
        <dbReference type="EMBL" id="KAK3803588.1"/>
    </source>
</evidence>
<comment type="caution">
    <text evidence="1">The sequence shown here is derived from an EMBL/GenBank/DDBJ whole genome shotgun (WGS) entry which is preliminary data.</text>
</comment>
<evidence type="ECO:0000313" key="2">
    <source>
        <dbReference type="Proteomes" id="UP001283361"/>
    </source>
</evidence>
<dbReference type="EMBL" id="JAWDGP010000113">
    <property type="protein sequence ID" value="KAK3803588.1"/>
    <property type="molecule type" value="Genomic_DNA"/>
</dbReference>
<reference evidence="1" key="1">
    <citation type="journal article" date="2023" name="G3 (Bethesda)">
        <title>A reference genome for the long-term kleptoplast-retaining sea slug Elysia crispata morphotype clarki.</title>
        <authorList>
            <person name="Eastman K.E."/>
            <person name="Pendleton A.L."/>
            <person name="Shaikh M.A."/>
            <person name="Suttiyut T."/>
            <person name="Ogas R."/>
            <person name="Tomko P."/>
            <person name="Gavelis G."/>
            <person name="Widhalm J.R."/>
            <person name="Wisecaver J.H."/>
        </authorList>
    </citation>
    <scope>NUCLEOTIDE SEQUENCE</scope>
    <source>
        <strain evidence="1">ECLA1</strain>
    </source>
</reference>
<keyword evidence="2" id="KW-1185">Reference proteome</keyword>
<protein>
    <submittedName>
        <fullName evidence="1">Uncharacterized protein</fullName>
    </submittedName>
</protein>